<protein>
    <submittedName>
        <fullName evidence="4">Plasmid partitioning protein RepB</fullName>
    </submittedName>
</protein>
<dbReference type="InterPro" id="IPR037972">
    <property type="entry name" value="RepB_N"/>
</dbReference>
<feature type="domain" description="ParB-like N-terminal" evidence="3">
    <location>
        <begin position="73"/>
        <end position="165"/>
    </location>
</feature>
<dbReference type="InterPro" id="IPR011111">
    <property type="entry name" value="Plasmid_RepB"/>
</dbReference>
<dbReference type="InterPro" id="IPR017819">
    <property type="entry name" value="Plasmid_partition_RepB"/>
</dbReference>
<dbReference type="EMBL" id="VHLG01000018">
    <property type="protein sequence ID" value="TPW27342.1"/>
    <property type="molecule type" value="Genomic_DNA"/>
</dbReference>
<name>A0A506TZ31_9HYPH</name>
<dbReference type="GO" id="GO:0005694">
    <property type="term" value="C:chromosome"/>
    <property type="evidence" value="ECO:0007669"/>
    <property type="project" value="TreeGrafter"/>
</dbReference>
<reference evidence="4 5" key="1">
    <citation type="submission" date="2019-06" db="EMBL/GenBank/DDBJ databases">
        <authorList>
            <person name="Li M."/>
        </authorList>
    </citation>
    <scope>NUCLEOTIDE SEQUENCE [LARGE SCALE GENOMIC DNA]</scope>
    <source>
        <strain evidence="4 5">BGMRC2036</strain>
    </source>
</reference>
<dbReference type="InterPro" id="IPR004437">
    <property type="entry name" value="ParB/RepB/Spo0J"/>
</dbReference>
<dbReference type="Pfam" id="PF02195">
    <property type="entry name" value="ParB_N"/>
    <property type="match status" value="1"/>
</dbReference>
<dbReference type="Proteomes" id="UP000318801">
    <property type="component" value="Unassembled WGS sequence"/>
</dbReference>
<dbReference type="Pfam" id="PF07506">
    <property type="entry name" value="RepB"/>
    <property type="match status" value="1"/>
</dbReference>
<dbReference type="NCBIfam" id="TIGR00180">
    <property type="entry name" value="parB_part"/>
    <property type="match status" value="1"/>
</dbReference>
<evidence type="ECO:0000256" key="2">
    <source>
        <dbReference type="SAM" id="MobiDB-lite"/>
    </source>
</evidence>
<dbReference type="InterPro" id="IPR003115">
    <property type="entry name" value="ParB_N"/>
</dbReference>
<feature type="compositionally biased region" description="Basic and acidic residues" evidence="2">
    <location>
        <begin position="28"/>
        <end position="38"/>
    </location>
</feature>
<dbReference type="PANTHER" id="PTHR33375:SF1">
    <property type="entry name" value="CHROMOSOME-PARTITIONING PROTEIN PARB-RELATED"/>
    <property type="match status" value="1"/>
</dbReference>
<proteinExistence type="inferred from homology"/>
<evidence type="ECO:0000256" key="1">
    <source>
        <dbReference type="ARBA" id="ARBA00006295"/>
    </source>
</evidence>
<dbReference type="Gene3D" id="3.90.1530.10">
    <property type="entry name" value="Conserved hypothetical protein from pyrococcus furiosus pfu- 392566-001, ParB domain"/>
    <property type="match status" value="1"/>
</dbReference>
<dbReference type="NCBIfam" id="TIGR03454">
    <property type="entry name" value="partition_RepB"/>
    <property type="match status" value="1"/>
</dbReference>
<comment type="similarity">
    <text evidence="1">Belongs to the ParB family.</text>
</comment>
<dbReference type="InterPro" id="IPR050336">
    <property type="entry name" value="Chromosome_partition/occlusion"/>
</dbReference>
<dbReference type="PANTHER" id="PTHR33375">
    <property type="entry name" value="CHROMOSOME-PARTITIONING PROTEIN PARB-RELATED"/>
    <property type="match status" value="1"/>
</dbReference>
<dbReference type="InterPro" id="IPR036086">
    <property type="entry name" value="ParB/Sulfiredoxin_sf"/>
</dbReference>
<keyword evidence="5" id="KW-1185">Reference proteome</keyword>
<dbReference type="AlphaFoldDB" id="A0A506TZ31"/>
<accession>A0A506TZ31</accession>
<evidence type="ECO:0000259" key="3">
    <source>
        <dbReference type="SMART" id="SM00470"/>
    </source>
</evidence>
<evidence type="ECO:0000313" key="4">
    <source>
        <dbReference type="EMBL" id="TPW27342.1"/>
    </source>
</evidence>
<organism evidence="4 5">
    <name type="scientific">Martelella alba</name>
    <dbReference type="NCBI Taxonomy" id="2590451"/>
    <lineage>
        <taxon>Bacteria</taxon>
        <taxon>Pseudomonadati</taxon>
        <taxon>Pseudomonadota</taxon>
        <taxon>Alphaproteobacteria</taxon>
        <taxon>Hyphomicrobiales</taxon>
        <taxon>Aurantimonadaceae</taxon>
        <taxon>Martelella</taxon>
    </lineage>
</organism>
<dbReference type="GO" id="GO:0007059">
    <property type="term" value="P:chromosome segregation"/>
    <property type="evidence" value="ECO:0007669"/>
    <property type="project" value="TreeGrafter"/>
</dbReference>
<dbReference type="CDD" id="cd16405">
    <property type="entry name" value="RepB_like_N"/>
    <property type="match status" value="1"/>
</dbReference>
<evidence type="ECO:0000313" key="5">
    <source>
        <dbReference type="Proteomes" id="UP000318801"/>
    </source>
</evidence>
<comment type="caution">
    <text evidence="4">The sequence shown here is derived from an EMBL/GenBank/DDBJ whole genome shotgun (WGS) entry which is preliminary data.</text>
</comment>
<dbReference type="GO" id="GO:0003677">
    <property type="term" value="F:DNA binding"/>
    <property type="evidence" value="ECO:0007669"/>
    <property type="project" value="InterPro"/>
</dbReference>
<dbReference type="SMART" id="SM00470">
    <property type="entry name" value="ParB"/>
    <property type="match status" value="1"/>
</dbReference>
<dbReference type="SUPFAM" id="SSF110849">
    <property type="entry name" value="ParB/Sulfiredoxin"/>
    <property type="match status" value="1"/>
</dbReference>
<dbReference type="OrthoDB" id="7908920at2"/>
<sequence>MTKKPRKSILANFASYAPAAPPSPDSEAETKANAERPKTRVGAGIVEATHRSLTELREERDRLRALVEQGGAAEIDPDLIDPSPYPDRLPDDDAAGFAAFRQQIETEGQVVPIQLRRKAGVEGRYEIVYGHRRWRAARELGRKVKAQIVDFDDRELLLAQGIENSARQDLTWIEKALFADIMERAEIKARDIRSALSVDDGELARYRAVLKSIPVSTVQKIGRAPKAGRGRWVELGRLCAENRDAFDRIDKVLADAETSTSDQRFALALRAAQPKKEKAGKPKAIPLVTAKGQEIGKVAFGRSDIKISLADDQADAFKTFLEDELPALVERYLAGRN</sequence>
<feature type="region of interest" description="Disordered" evidence="2">
    <location>
        <begin position="1"/>
        <end position="43"/>
    </location>
</feature>
<gene>
    <name evidence="4" type="primary">repB</name>
    <name evidence="4" type="ORF">FJU08_20255</name>
</gene>
<dbReference type="RefSeq" id="WP_141150878.1">
    <property type="nucleotide sequence ID" value="NZ_VHLG01000018.1"/>
</dbReference>